<comment type="caution">
    <text evidence="4">The sequence shown here is derived from an EMBL/GenBank/DDBJ whole genome shotgun (WGS) entry which is preliminary data.</text>
</comment>
<keyword evidence="5" id="KW-1185">Reference proteome</keyword>
<evidence type="ECO:0008006" key="6">
    <source>
        <dbReference type="Google" id="ProtNLM"/>
    </source>
</evidence>
<gene>
    <name evidence="4" type="ORF">HANVADRAFT_47114</name>
</gene>
<name>A0A1B7TJM3_9ASCO</name>
<comment type="similarity">
    <text evidence="3">Belongs to the WD repeat PROPPIN family.</text>
</comment>
<dbReference type="InterPro" id="IPR036322">
    <property type="entry name" value="WD40_repeat_dom_sf"/>
</dbReference>
<protein>
    <recommendedName>
        <fullName evidence="6">WD40 repeat-like protein</fullName>
    </recommendedName>
</protein>
<dbReference type="EMBL" id="LXPE01000002">
    <property type="protein sequence ID" value="OBA28934.1"/>
    <property type="molecule type" value="Genomic_DNA"/>
</dbReference>
<dbReference type="OrthoDB" id="1667587at2759"/>
<dbReference type="SUPFAM" id="SSF50978">
    <property type="entry name" value="WD40 repeat-like"/>
    <property type="match status" value="1"/>
</dbReference>
<evidence type="ECO:0000313" key="4">
    <source>
        <dbReference type="EMBL" id="OBA28934.1"/>
    </source>
</evidence>
<dbReference type="InterPro" id="IPR048720">
    <property type="entry name" value="PROPPIN"/>
</dbReference>
<organism evidence="4 5">
    <name type="scientific">Hanseniaspora valbyensis NRRL Y-1626</name>
    <dbReference type="NCBI Taxonomy" id="766949"/>
    <lineage>
        <taxon>Eukaryota</taxon>
        <taxon>Fungi</taxon>
        <taxon>Dikarya</taxon>
        <taxon>Ascomycota</taxon>
        <taxon>Saccharomycotina</taxon>
        <taxon>Saccharomycetes</taxon>
        <taxon>Saccharomycodales</taxon>
        <taxon>Saccharomycodaceae</taxon>
        <taxon>Hanseniaspora</taxon>
    </lineage>
</organism>
<dbReference type="AlphaFoldDB" id="A0A1B7TJM3"/>
<evidence type="ECO:0000256" key="2">
    <source>
        <dbReference type="ARBA" id="ARBA00022737"/>
    </source>
</evidence>
<evidence type="ECO:0000256" key="1">
    <source>
        <dbReference type="ARBA" id="ARBA00022574"/>
    </source>
</evidence>
<sequence length="516" mass="60535">MSFVKSFLIDDSELTYYANGDLKNNTVFKDYDDKKYIKNPFNPLIKDDLLFHHNIRVYKDCFLNKSKTNDIEKDVNDRILYKKGILKDKLICIRPCINDITTSNDFNKNEVFKNIQYDYIKFNLKVFCLNYDNDLIIERDSLISYLILDEDISIENSFNNMILFEVNELTIFQNTNLCFISLQNSSKGKSDLRVLVLYDLLNKQVLQTITDFDKIIFFDQSNNNNNNKKIGILNSEKKLSIYKIKNKNTNNNTGIYLKKLNTVNDNFQIPLNKGLFQQDKTFLCISDQTEGQIINFELIDLFKIANEKETVREGEYNSRVQMNLFPAHKSRIYNVAISKSTRFILTSSTNGTVLKIFLKTKNENKRSLCPQYQLYGEFKRGIEKALNYEMGFSNDERIAYCLSFKRTLHFFWICSENDLENNNNNNNSKNLNKKNKLTTSIQTLKLTNRLTDDTCKVIVLRSNNNQPDICSYNVYIIWRLSGIIELYDLTVDINNKNKTSKSISTYCKKINWLLLY</sequence>
<dbReference type="Proteomes" id="UP000092321">
    <property type="component" value="Unassembled WGS sequence"/>
</dbReference>
<dbReference type="InterPro" id="IPR015943">
    <property type="entry name" value="WD40/YVTN_repeat-like_dom_sf"/>
</dbReference>
<accession>A0A1B7TJM3</accession>
<keyword evidence="2" id="KW-0677">Repeat</keyword>
<evidence type="ECO:0000256" key="3">
    <source>
        <dbReference type="ARBA" id="ARBA00025740"/>
    </source>
</evidence>
<reference evidence="5" key="1">
    <citation type="journal article" date="2016" name="Proc. Natl. Acad. Sci. U.S.A.">
        <title>Comparative genomics of biotechnologically important yeasts.</title>
        <authorList>
            <person name="Riley R."/>
            <person name="Haridas S."/>
            <person name="Wolfe K.H."/>
            <person name="Lopes M.R."/>
            <person name="Hittinger C.T."/>
            <person name="Goeker M."/>
            <person name="Salamov A.A."/>
            <person name="Wisecaver J.H."/>
            <person name="Long T.M."/>
            <person name="Calvey C.H."/>
            <person name="Aerts A.L."/>
            <person name="Barry K.W."/>
            <person name="Choi C."/>
            <person name="Clum A."/>
            <person name="Coughlan A.Y."/>
            <person name="Deshpande S."/>
            <person name="Douglass A.P."/>
            <person name="Hanson S.J."/>
            <person name="Klenk H.-P."/>
            <person name="LaButti K.M."/>
            <person name="Lapidus A."/>
            <person name="Lindquist E.A."/>
            <person name="Lipzen A.M."/>
            <person name="Meier-Kolthoff J.P."/>
            <person name="Ohm R.A."/>
            <person name="Otillar R.P."/>
            <person name="Pangilinan J.L."/>
            <person name="Peng Y."/>
            <person name="Rokas A."/>
            <person name="Rosa C.A."/>
            <person name="Scheuner C."/>
            <person name="Sibirny A.A."/>
            <person name="Slot J.C."/>
            <person name="Stielow J.B."/>
            <person name="Sun H."/>
            <person name="Kurtzman C.P."/>
            <person name="Blackwell M."/>
            <person name="Grigoriev I.V."/>
            <person name="Jeffries T.W."/>
        </authorList>
    </citation>
    <scope>NUCLEOTIDE SEQUENCE [LARGE SCALE GENOMIC DNA]</scope>
    <source>
        <strain evidence="5">NRRL Y-1626</strain>
    </source>
</reference>
<proteinExistence type="inferred from homology"/>
<evidence type="ECO:0000313" key="5">
    <source>
        <dbReference type="Proteomes" id="UP000092321"/>
    </source>
</evidence>
<keyword evidence="1" id="KW-0853">WD repeat</keyword>
<dbReference type="PANTHER" id="PTHR11227">
    <property type="entry name" value="WD-REPEAT PROTEIN INTERACTING WITH PHOSPHOINOSIDES WIPI -RELATED"/>
    <property type="match status" value="1"/>
</dbReference>
<dbReference type="Gene3D" id="2.130.10.10">
    <property type="entry name" value="YVTN repeat-like/Quinoprotein amine dehydrogenase"/>
    <property type="match status" value="1"/>
</dbReference>